<dbReference type="SUPFAM" id="SSF48317">
    <property type="entry name" value="Acid phosphatase/Vanadium-dependent haloperoxidase"/>
    <property type="match status" value="1"/>
</dbReference>
<feature type="transmembrane region" description="Helical" evidence="1">
    <location>
        <begin position="170"/>
        <end position="190"/>
    </location>
</feature>
<feature type="domain" description="Phosphatidic acid phosphatase type 2/haloperoxidase" evidence="2">
    <location>
        <begin position="68"/>
        <end position="187"/>
    </location>
</feature>
<sequence>MGISLSSATFMIQQLVHIDQEIFLAINQGLSNPVFDWLLPILRNPYTWAPLYLFLIIFFIKTYGKTGILIVAMTLVTFGISDGISSHLIKKTVKRIRPCNDVEFKENVNIRVRCGSGFSFTSSHAANHFSLAFFWIVLFRRRWKHALWLCITWATLISASQIYVGVHYPFDVLCGSALGILVGLATGYLFKRFVPSFFKTEHV</sequence>
<dbReference type="InterPro" id="IPR000326">
    <property type="entry name" value="PAP2/HPO"/>
</dbReference>
<feature type="transmembrane region" description="Helical" evidence="1">
    <location>
        <begin position="46"/>
        <end position="63"/>
    </location>
</feature>
<dbReference type="SMART" id="SM00014">
    <property type="entry name" value="acidPPc"/>
    <property type="match status" value="1"/>
</dbReference>
<dbReference type="PANTHER" id="PTHR14969:SF13">
    <property type="entry name" value="AT30094P"/>
    <property type="match status" value="1"/>
</dbReference>
<proteinExistence type="predicted"/>
<keyword evidence="1" id="KW-0472">Membrane</keyword>
<accession>A0A2X2JEQ9</accession>
<gene>
    <name evidence="3" type="ORF">NCTC11343_04270</name>
    <name evidence="4" type="ORF">SPHINGO8BC_110202</name>
</gene>
<dbReference type="Proteomes" id="UP000251241">
    <property type="component" value="Unassembled WGS sequence"/>
</dbReference>
<dbReference type="AlphaFoldDB" id="A0A2X2JEQ9"/>
<reference evidence="3 5" key="1">
    <citation type="submission" date="2018-06" db="EMBL/GenBank/DDBJ databases">
        <authorList>
            <consortium name="Pathogen Informatics"/>
            <person name="Doyle S."/>
        </authorList>
    </citation>
    <scope>NUCLEOTIDE SEQUENCE [LARGE SCALE GENOMIC DNA]</scope>
    <source>
        <strain evidence="3 5">NCTC11343</strain>
    </source>
</reference>
<keyword evidence="1" id="KW-0812">Transmembrane</keyword>
<evidence type="ECO:0000256" key="1">
    <source>
        <dbReference type="SAM" id="Phobius"/>
    </source>
</evidence>
<accession>A0A653YJS1</accession>
<keyword evidence="1" id="KW-1133">Transmembrane helix</keyword>
<dbReference type="PANTHER" id="PTHR14969">
    <property type="entry name" value="SPHINGOSINE-1-PHOSPHATE PHOSPHOHYDROLASE"/>
    <property type="match status" value="1"/>
</dbReference>
<dbReference type="Proteomes" id="UP000432350">
    <property type="component" value="Unassembled WGS sequence"/>
</dbReference>
<dbReference type="InterPro" id="IPR036938">
    <property type="entry name" value="PAP2/HPO_sf"/>
</dbReference>
<feature type="transmembrane region" description="Helical" evidence="1">
    <location>
        <begin position="69"/>
        <end position="89"/>
    </location>
</feature>
<evidence type="ECO:0000313" key="3">
    <source>
        <dbReference type="EMBL" id="SPZ92214.1"/>
    </source>
</evidence>
<reference evidence="4 6" key="2">
    <citation type="submission" date="2019-10" db="EMBL/GenBank/DDBJ databases">
        <authorList>
            <person name="Karimi E."/>
        </authorList>
    </citation>
    <scope>NUCLEOTIDE SEQUENCE [LARGE SCALE GENOMIC DNA]</scope>
    <source>
        <strain evidence="4">Sphingobacterium sp. 8BC</strain>
    </source>
</reference>
<organism evidence="3 5">
    <name type="scientific">Sphingobacterium multivorum</name>
    <dbReference type="NCBI Taxonomy" id="28454"/>
    <lineage>
        <taxon>Bacteria</taxon>
        <taxon>Pseudomonadati</taxon>
        <taxon>Bacteroidota</taxon>
        <taxon>Sphingobacteriia</taxon>
        <taxon>Sphingobacteriales</taxon>
        <taxon>Sphingobacteriaceae</taxon>
        <taxon>Sphingobacterium</taxon>
    </lineage>
</organism>
<evidence type="ECO:0000313" key="4">
    <source>
        <dbReference type="EMBL" id="VXC42867.1"/>
    </source>
</evidence>
<dbReference type="Gene3D" id="1.20.144.10">
    <property type="entry name" value="Phosphatidic acid phosphatase type 2/haloperoxidase"/>
    <property type="match status" value="1"/>
</dbReference>
<dbReference type="Pfam" id="PF01569">
    <property type="entry name" value="PAP2"/>
    <property type="match status" value="1"/>
</dbReference>
<dbReference type="EMBL" id="CABWMV010000003">
    <property type="protein sequence ID" value="VXC42867.1"/>
    <property type="molecule type" value="Genomic_DNA"/>
</dbReference>
<evidence type="ECO:0000313" key="6">
    <source>
        <dbReference type="Proteomes" id="UP000432350"/>
    </source>
</evidence>
<evidence type="ECO:0000313" key="5">
    <source>
        <dbReference type="Proteomes" id="UP000251241"/>
    </source>
</evidence>
<dbReference type="CDD" id="cd03395">
    <property type="entry name" value="PAP2_like_4"/>
    <property type="match status" value="1"/>
</dbReference>
<protein>
    <submittedName>
        <fullName evidence="3">Phosphatidylglycerophosphatase B</fullName>
    </submittedName>
</protein>
<evidence type="ECO:0000259" key="2">
    <source>
        <dbReference type="SMART" id="SM00014"/>
    </source>
</evidence>
<dbReference type="EMBL" id="UAUU01000011">
    <property type="protein sequence ID" value="SPZ92214.1"/>
    <property type="molecule type" value="Genomic_DNA"/>
</dbReference>
<feature type="transmembrane region" description="Helical" evidence="1">
    <location>
        <begin position="146"/>
        <end position="164"/>
    </location>
</feature>
<name>A0A2X2JEQ9_SPHMU</name>